<keyword evidence="2" id="KW-1133">Transmembrane helix</keyword>
<evidence type="ECO:0000313" key="4">
    <source>
        <dbReference type="EMBL" id="PNP51958.1"/>
    </source>
</evidence>
<comment type="caution">
    <text evidence="4">The sequence shown here is derived from an EMBL/GenBank/DDBJ whole genome shotgun (WGS) entry which is preliminary data.</text>
</comment>
<dbReference type="PANTHER" id="PTHR38793">
    <property type="entry name" value="SLATT_FUNGAL DOMAIN-CONTAINING PROTEIN-RELATED"/>
    <property type="match status" value="1"/>
</dbReference>
<reference evidence="4 5" key="1">
    <citation type="submission" date="2017-02" db="EMBL/GenBank/DDBJ databases">
        <title>Genomes of Trichoderma spp. with biocontrol activity.</title>
        <authorList>
            <person name="Gardiner D."/>
            <person name="Kazan K."/>
            <person name="Vos C."/>
            <person name="Harvey P."/>
        </authorList>
    </citation>
    <scope>NUCLEOTIDE SEQUENCE [LARGE SCALE GENOMIC DNA]</scope>
    <source>
        <strain evidence="4 5">Tr1</strain>
    </source>
</reference>
<dbReference type="InterPro" id="IPR041622">
    <property type="entry name" value="SLATT_fungi"/>
</dbReference>
<dbReference type="AlphaFoldDB" id="A0A2K0U2H7"/>
<dbReference type="Pfam" id="PF18142">
    <property type="entry name" value="SLATT_fungal"/>
    <property type="match status" value="1"/>
</dbReference>
<feature type="domain" description="SMODS and SLOG-associating 2TM effector" evidence="3">
    <location>
        <begin position="120"/>
        <end position="237"/>
    </location>
</feature>
<dbReference type="NCBIfam" id="NF033635">
    <property type="entry name" value="SLATT_fungal"/>
    <property type="match status" value="1"/>
</dbReference>
<feature type="compositionally biased region" description="Polar residues" evidence="1">
    <location>
        <begin position="21"/>
        <end position="33"/>
    </location>
</feature>
<dbReference type="PANTHER" id="PTHR38793:SF1">
    <property type="entry name" value="SMODS AND SLOG-ASSOCIATING 2TM EFFECTOR DOMAIN-CONTAINING PROTEIN"/>
    <property type="match status" value="1"/>
</dbReference>
<sequence length="291" mass="31436">MSKPAKRNPSTEAPTLPPLSVGTNSPPVPSTGSHADAPKPPAPAPSGPPKDSLPPKPHRSPEDQHHHQTPRHRFLTPTEWGVVAHGIGGIRDREQHTPIHPTSWLWPPRGMPRGLYKDTVTQRTKFFYLHHASSGIRWILMLLQLFIGATLTALGSMSFSQGTPITILGAANTVIAGLLAFLQNSGLPDRYRYDKSEFEALEDHIKEILDSGIAPADQTADQILAECFDLYQDAKATVSANLPANYMPRNAQQAGQRSGGLIQTSSHPAMSKQLAPPFPGRDDVDASAGGK</sequence>
<accession>A0A2K0U2H7</accession>
<feature type="transmembrane region" description="Helical" evidence="2">
    <location>
        <begin position="165"/>
        <end position="182"/>
    </location>
</feature>
<keyword evidence="2" id="KW-0812">Transmembrane</keyword>
<organism evidence="4 5">
    <name type="scientific">Trichoderma harzianum</name>
    <name type="common">Hypocrea lixii</name>
    <dbReference type="NCBI Taxonomy" id="5544"/>
    <lineage>
        <taxon>Eukaryota</taxon>
        <taxon>Fungi</taxon>
        <taxon>Dikarya</taxon>
        <taxon>Ascomycota</taxon>
        <taxon>Pezizomycotina</taxon>
        <taxon>Sordariomycetes</taxon>
        <taxon>Hypocreomycetidae</taxon>
        <taxon>Hypocreales</taxon>
        <taxon>Hypocreaceae</taxon>
        <taxon>Trichoderma</taxon>
    </lineage>
</organism>
<name>A0A2K0U2H7_TRIHA</name>
<keyword evidence="2" id="KW-0472">Membrane</keyword>
<feature type="region of interest" description="Disordered" evidence="1">
    <location>
        <begin position="251"/>
        <end position="291"/>
    </location>
</feature>
<feature type="compositionally biased region" description="Pro residues" evidence="1">
    <location>
        <begin position="38"/>
        <end position="55"/>
    </location>
</feature>
<dbReference type="Proteomes" id="UP000236290">
    <property type="component" value="Unassembled WGS sequence"/>
</dbReference>
<proteinExistence type="predicted"/>
<feature type="compositionally biased region" description="Polar residues" evidence="1">
    <location>
        <begin position="251"/>
        <end position="268"/>
    </location>
</feature>
<gene>
    <name evidence="4" type="ORF">THARTR1_07167</name>
</gene>
<protein>
    <recommendedName>
        <fullName evidence="3">SMODS and SLOG-associating 2TM effector domain-containing protein</fullName>
    </recommendedName>
</protein>
<feature type="region of interest" description="Disordered" evidence="1">
    <location>
        <begin position="1"/>
        <end position="78"/>
    </location>
</feature>
<evidence type="ECO:0000256" key="2">
    <source>
        <dbReference type="SAM" id="Phobius"/>
    </source>
</evidence>
<evidence type="ECO:0000259" key="3">
    <source>
        <dbReference type="Pfam" id="PF18142"/>
    </source>
</evidence>
<evidence type="ECO:0000313" key="5">
    <source>
        <dbReference type="Proteomes" id="UP000236290"/>
    </source>
</evidence>
<dbReference type="EMBL" id="MTYI01000111">
    <property type="protein sequence ID" value="PNP51958.1"/>
    <property type="molecule type" value="Genomic_DNA"/>
</dbReference>
<evidence type="ECO:0000256" key="1">
    <source>
        <dbReference type="SAM" id="MobiDB-lite"/>
    </source>
</evidence>
<dbReference type="OrthoDB" id="5398270at2759"/>